<feature type="transmembrane region" description="Helical" evidence="1">
    <location>
        <begin position="401"/>
        <end position="420"/>
    </location>
</feature>
<keyword evidence="1" id="KW-1133">Transmembrane helix</keyword>
<reference evidence="2" key="1">
    <citation type="submission" date="2014-07" db="EMBL/GenBank/DDBJ databases">
        <authorList>
            <person name="Martin A.A"/>
            <person name="De Silva N."/>
        </authorList>
    </citation>
    <scope>NUCLEOTIDE SEQUENCE</scope>
</reference>
<protein>
    <submittedName>
        <fullName evidence="3">Membralin (inferred by orthology to a human protein)</fullName>
    </submittedName>
</protein>
<dbReference type="Pfam" id="PF09746">
    <property type="entry name" value="Membralin"/>
    <property type="match status" value="1"/>
</dbReference>
<dbReference type="AlphaFoldDB" id="A0A0K0FBV3"/>
<keyword evidence="1" id="KW-0472">Membrane</keyword>
<organism evidence="2 3">
    <name type="scientific">Strongyloides venezuelensis</name>
    <name type="common">Threadworm</name>
    <dbReference type="NCBI Taxonomy" id="75913"/>
    <lineage>
        <taxon>Eukaryota</taxon>
        <taxon>Metazoa</taxon>
        <taxon>Ecdysozoa</taxon>
        <taxon>Nematoda</taxon>
        <taxon>Chromadorea</taxon>
        <taxon>Rhabditida</taxon>
        <taxon>Tylenchina</taxon>
        <taxon>Panagrolaimomorpha</taxon>
        <taxon>Strongyloidoidea</taxon>
        <taxon>Strongyloididae</taxon>
        <taxon>Strongyloides</taxon>
    </lineage>
</organism>
<dbReference type="Proteomes" id="UP000035680">
    <property type="component" value="Unassembled WGS sequence"/>
</dbReference>
<proteinExistence type="predicted"/>
<feature type="transmembrane region" description="Helical" evidence="1">
    <location>
        <begin position="368"/>
        <end position="389"/>
    </location>
</feature>
<accession>A0A0K0FBV3</accession>
<dbReference type="STRING" id="75913.A0A0K0FBV3"/>
<evidence type="ECO:0000313" key="3">
    <source>
        <dbReference type="WBParaSite" id="SVE_0631700.1"/>
    </source>
</evidence>
<dbReference type="WBParaSite" id="SVE_0631700.1">
    <property type="protein sequence ID" value="SVE_0631700.1"/>
    <property type="gene ID" value="SVE_0631700"/>
</dbReference>
<evidence type="ECO:0000256" key="1">
    <source>
        <dbReference type="SAM" id="Phobius"/>
    </source>
</evidence>
<dbReference type="GO" id="GO:1904294">
    <property type="term" value="P:positive regulation of ERAD pathway"/>
    <property type="evidence" value="ECO:0007669"/>
    <property type="project" value="TreeGrafter"/>
</dbReference>
<dbReference type="InterPro" id="IPR019144">
    <property type="entry name" value="Membralin"/>
</dbReference>
<dbReference type="GO" id="GO:0005783">
    <property type="term" value="C:endoplasmic reticulum"/>
    <property type="evidence" value="ECO:0007669"/>
    <property type="project" value="TreeGrafter"/>
</dbReference>
<feature type="transmembrane region" description="Helical" evidence="1">
    <location>
        <begin position="451"/>
        <end position="472"/>
    </location>
</feature>
<reference evidence="3" key="2">
    <citation type="submission" date="2015-08" db="UniProtKB">
        <authorList>
            <consortium name="WormBaseParasite"/>
        </authorList>
    </citation>
    <scope>IDENTIFICATION</scope>
</reference>
<name>A0A0K0FBV3_STRVS</name>
<evidence type="ECO:0000313" key="2">
    <source>
        <dbReference type="Proteomes" id="UP000035680"/>
    </source>
</evidence>
<keyword evidence="2" id="KW-1185">Reference proteome</keyword>
<keyword evidence="1" id="KW-0812">Transmembrane</keyword>
<feature type="transmembrane region" description="Helical" evidence="1">
    <location>
        <begin position="62"/>
        <end position="80"/>
    </location>
</feature>
<sequence>MDIAQEQDNIPIAELMDIAENIPELSFSVMRERLFSSMLNKLSSLYLSTVSKRNRKFIELSIFYIFLSGCVFLGYLHYVLHNIPGPCLQEIGNDWPKDGILRIEVIKNLEQIIKMERLFIYNRTTESTYFELKNVLINGPSALPPQLRYSETSNINEEQQNNSNESWLQHIKELVLRIIIGIDEPFYISSINDFFTHYNIKPDERFFHGTIDNDEVYYHTFDPDFIPYMRDNFISIVEFSYYHGLLRLHPTIRHKYNIPVYTLRLDPQNSSCFNHIDKTQLMINFIGYEESLIVSLKHMAGNEMERGYFRDILSGEYFKFVYFNHPKRNIFIAVGSMILFTLLISLLLRYSHQQIFVFIMSILRMFELNVAVNSPVAPLITVILALVGMEAIMSEVFHNTSTAFYVIMIVWAADQFDAIVCRHALSKKYWLRYFFLTHCTFYVYQYGSNGYFPNLALFISTVFIIFTMVKIFHDLELSYFLMENLVNESNNIERNVQNNINLQRGFYYFGKDRKNKWYVGHLKMSSSMIKFYEEGQISIEKAYKENFHIIPGTTFPSTKNLALCVMMPEDDLVEYINNQTEPGFFNYNFPFVDFCNLTSSQNLEKASAQNGNDSTTISTHVSYNTTKETHLCDQEITHFVPFFYYSDIEEGLSTLNINSDKTNYTFIDNLNSKFSYVDNDDDDDDMMKILEESDSIAFHRGIRNAFFVSEQPPSQERRPIPDSLLRLPTLVAVQHLKNRILNDV</sequence>
<dbReference type="PANTHER" id="PTHR21650:SF4">
    <property type="entry name" value="MEMBRALIN"/>
    <property type="match status" value="1"/>
</dbReference>
<dbReference type="PANTHER" id="PTHR21650">
    <property type="entry name" value="MEMBRALIN/KINETOCHORE PROTEIN NUF2"/>
    <property type="match status" value="1"/>
</dbReference>
<dbReference type="GO" id="GO:0034976">
    <property type="term" value="P:response to endoplasmic reticulum stress"/>
    <property type="evidence" value="ECO:0007669"/>
    <property type="project" value="TreeGrafter"/>
</dbReference>
<feature type="transmembrane region" description="Helical" evidence="1">
    <location>
        <begin position="330"/>
        <end position="348"/>
    </location>
</feature>